<reference evidence="4" key="1">
    <citation type="submission" date="2016-04" db="UniProtKB">
        <authorList>
            <consortium name="WormBaseParasite"/>
        </authorList>
    </citation>
    <scope>IDENTIFICATION</scope>
</reference>
<proteinExistence type="predicted"/>
<feature type="region of interest" description="Disordered" evidence="1">
    <location>
        <begin position="7"/>
        <end position="56"/>
    </location>
</feature>
<dbReference type="AlphaFoldDB" id="A0A158QJH3"/>
<accession>A0A158QJH3</accession>
<sequence length="259" mass="29172">MKLFLEATEDEDLSSTADFSRGTTLADDSMSSEQTIREKSLQSPSTDQGNVESTVRMHEESGDNFVNLLPTLKRCVDDLCRTIEWITMVPHRCNLGHDARVQVISFLLDNGALLNILAGVNPTVKGISINLRGCIGHIGYLNRTLCAYDKFVAKLKYGQMTILSASSTFHAKKAFLKFYPKYVRQIQAIAPYHESGRFAIDACRRLKKEWIENALNESIRPEVSESLSSQNKNREEEKEGEAYSEQTKRGAVSTRLVMR</sequence>
<evidence type="ECO:0000313" key="4">
    <source>
        <dbReference type="WBParaSite" id="HNAJ_0001187501-mRNA-1"/>
    </source>
</evidence>
<dbReference type="Proteomes" id="UP000278807">
    <property type="component" value="Unassembled WGS sequence"/>
</dbReference>
<feature type="compositionally biased region" description="Polar residues" evidence="1">
    <location>
        <begin position="41"/>
        <end position="53"/>
    </location>
</feature>
<gene>
    <name evidence="2" type="ORF">HNAJ_LOCUS11864</name>
</gene>
<evidence type="ECO:0000313" key="2">
    <source>
        <dbReference type="EMBL" id="VDO11567.1"/>
    </source>
</evidence>
<evidence type="ECO:0000313" key="3">
    <source>
        <dbReference type="Proteomes" id="UP000278807"/>
    </source>
</evidence>
<reference evidence="2 3" key="2">
    <citation type="submission" date="2018-11" db="EMBL/GenBank/DDBJ databases">
        <authorList>
            <consortium name="Pathogen Informatics"/>
        </authorList>
    </citation>
    <scope>NUCLEOTIDE SEQUENCE [LARGE SCALE GENOMIC DNA]</scope>
</reference>
<dbReference type="EMBL" id="UZAE01013843">
    <property type="protein sequence ID" value="VDO11567.1"/>
    <property type="molecule type" value="Genomic_DNA"/>
</dbReference>
<organism evidence="4">
    <name type="scientific">Rodentolepis nana</name>
    <name type="common">Dwarf tapeworm</name>
    <name type="synonym">Hymenolepis nana</name>
    <dbReference type="NCBI Taxonomy" id="102285"/>
    <lineage>
        <taxon>Eukaryota</taxon>
        <taxon>Metazoa</taxon>
        <taxon>Spiralia</taxon>
        <taxon>Lophotrochozoa</taxon>
        <taxon>Platyhelminthes</taxon>
        <taxon>Cestoda</taxon>
        <taxon>Eucestoda</taxon>
        <taxon>Cyclophyllidea</taxon>
        <taxon>Hymenolepididae</taxon>
        <taxon>Rodentolepis</taxon>
    </lineage>
</organism>
<dbReference type="OrthoDB" id="6318588at2759"/>
<name>A0A158QJH3_RODNA</name>
<keyword evidence="3" id="KW-1185">Reference proteome</keyword>
<feature type="compositionally biased region" description="Basic and acidic residues" evidence="1">
    <location>
        <begin position="232"/>
        <end position="241"/>
    </location>
</feature>
<dbReference type="WBParaSite" id="HNAJ_0001187501-mRNA-1">
    <property type="protein sequence ID" value="HNAJ_0001187501-mRNA-1"/>
    <property type="gene ID" value="HNAJ_0001187501"/>
</dbReference>
<protein>
    <submittedName>
        <fullName evidence="4">ANK_REP_REGION domain-containing protein</fullName>
    </submittedName>
</protein>
<evidence type="ECO:0000256" key="1">
    <source>
        <dbReference type="SAM" id="MobiDB-lite"/>
    </source>
</evidence>
<feature type="compositionally biased region" description="Polar residues" evidence="1">
    <location>
        <begin position="14"/>
        <end position="23"/>
    </location>
</feature>
<feature type="region of interest" description="Disordered" evidence="1">
    <location>
        <begin position="222"/>
        <end position="259"/>
    </location>
</feature>